<dbReference type="Gene3D" id="3.40.50.300">
    <property type="entry name" value="P-loop containing nucleotide triphosphate hydrolases"/>
    <property type="match status" value="1"/>
</dbReference>
<dbReference type="Pfam" id="PF05192">
    <property type="entry name" value="MutS_III"/>
    <property type="match status" value="1"/>
</dbReference>
<dbReference type="GO" id="GO:0005524">
    <property type="term" value="F:ATP binding"/>
    <property type="evidence" value="ECO:0007669"/>
    <property type="project" value="UniProtKB-KW"/>
</dbReference>
<dbReference type="Pfam" id="PF00488">
    <property type="entry name" value="MutS_V"/>
    <property type="match status" value="1"/>
</dbReference>
<dbReference type="GO" id="GO:0006298">
    <property type="term" value="P:mismatch repair"/>
    <property type="evidence" value="ECO:0007669"/>
    <property type="project" value="InterPro"/>
</dbReference>
<dbReference type="GO" id="GO:0030983">
    <property type="term" value="F:mismatched DNA binding"/>
    <property type="evidence" value="ECO:0007669"/>
    <property type="project" value="InterPro"/>
</dbReference>
<keyword evidence="9" id="KW-1185">Reference proteome</keyword>
<evidence type="ECO:0000256" key="5">
    <source>
        <dbReference type="SAM" id="MobiDB-lite"/>
    </source>
</evidence>
<keyword evidence="3" id="KW-0067">ATP-binding</keyword>
<comment type="caution">
    <text evidence="8">The sequence shown here is derived from an EMBL/GenBank/DDBJ whole genome shotgun (WGS) entry which is preliminary data.</text>
</comment>
<gene>
    <name evidence="8" type="ORF">P3T76_006728</name>
</gene>
<name>A0AAD9LP18_9STRA</name>
<proteinExistence type="inferred from homology"/>
<dbReference type="PANTHER" id="PTHR11361:SF20">
    <property type="entry name" value="MUTS PROTEIN HOMOLOG 5"/>
    <property type="match status" value="1"/>
</dbReference>
<protein>
    <submittedName>
        <fullName evidence="8">DNA mismatch repair protein MSH5</fullName>
    </submittedName>
</protein>
<dbReference type="InterPro" id="IPR036187">
    <property type="entry name" value="DNA_mismatch_repair_MutS_sf"/>
</dbReference>
<dbReference type="AlphaFoldDB" id="A0AAD9LP18"/>
<dbReference type="SUPFAM" id="SSF48334">
    <property type="entry name" value="DNA repair protein MutS, domain III"/>
    <property type="match status" value="1"/>
</dbReference>
<keyword evidence="2" id="KW-0547">Nucleotide-binding</keyword>
<comment type="similarity">
    <text evidence="1">Belongs to the DNA mismatch repair MutS family.</text>
</comment>
<dbReference type="EMBL" id="JASMQC010000011">
    <property type="protein sequence ID" value="KAK1941664.1"/>
    <property type="molecule type" value="Genomic_DNA"/>
</dbReference>
<feature type="compositionally biased region" description="Basic and acidic residues" evidence="5">
    <location>
        <begin position="1"/>
        <end position="11"/>
    </location>
</feature>
<evidence type="ECO:0000256" key="4">
    <source>
        <dbReference type="ARBA" id="ARBA00023125"/>
    </source>
</evidence>
<dbReference type="Proteomes" id="UP001259832">
    <property type="component" value="Unassembled WGS sequence"/>
</dbReference>
<evidence type="ECO:0000313" key="8">
    <source>
        <dbReference type="EMBL" id="KAK1941664.1"/>
    </source>
</evidence>
<dbReference type="SUPFAM" id="SSF52540">
    <property type="entry name" value="P-loop containing nucleoside triphosphate hydrolases"/>
    <property type="match status" value="1"/>
</dbReference>
<dbReference type="GO" id="GO:0140664">
    <property type="term" value="F:ATP-dependent DNA damage sensor activity"/>
    <property type="evidence" value="ECO:0007669"/>
    <property type="project" value="InterPro"/>
</dbReference>
<feature type="region of interest" description="Disordered" evidence="5">
    <location>
        <begin position="1"/>
        <end position="23"/>
    </location>
</feature>
<evidence type="ECO:0000256" key="2">
    <source>
        <dbReference type="ARBA" id="ARBA00022741"/>
    </source>
</evidence>
<evidence type="ECO:0000259" key="6">
    <source>
        <dbReference type="SMART" id="SM00533"/>
    </source>
</evidence>
<accession>A0AAD9LP18</accession>
<dbReference type="InterPro" id="IPR000432">
    <property type="entry name" value="DNA_mismatch_repair_MutS_C"/>
</dbReference>
<reference evidence="8" key="1">
    <citation type="submission" date="2023-08" db="EMBL/GenBank/DDBJ databases">
        <title>Reference Genome Resource for the Citrus Pathogen Phytophthora citrophthora.</title>
        <authorList>
            <person name="Moller H."/>
            <person name="Coetzee B."/>
            <person name="Rose L.J."/>
            <person name="Van Niekerk J.M."/>
        </authorList>
    </citation>
    <scope>NUCLEOTIDE SEQUENCE</scope>
    <source>
        <strain evidence="8">STE-U-9442</strain>
    </source>
</reference>
<dbReference type="PANTHER" id="PTHR11361">
    <property type="entry name" value="DNA MISMATCH REPAIR PROTEIN MUTS FAMILY MEMBER"/>
    <property type="match status" value="1"/>
</dbReference>
<dbReference type="InterPro" id="IPR045076">
    <property type="entry name" value="MutS"/>
</dbReference>
<dbReference type="InterPro" id="IPR007696">
    <property type="entry name" value="DNA_mismatch_repair_MutS_core"/>
</dbReference>
<dbReference type="SMART" id="SM00533">
    <property type="entry name" value="MUTSd"/>
    <property type="match status" value="1"/>
</dbReference>
<dbReference type="Gene3D" id="1.10.1420.10">
    <property type="match status" value="1"/>
</dbReference>
<feature type="domain" description="DNA mismatch repair protein MutS core" evidence="6">
    <location>
        <begin position="284"/>
        <end position="631"/>
    </location>
</feature>
<dbReference type="SMART" id="SM00534">
    <property type="entry name" value="MUTSac"/>
    <property type="match status" value="1"/>
</dbReference>
<evidence type="ECO:0000256" key="3">
    <source>
        <dbReference type="ARBA" id="ARBA00022840"/>
    </source>
</evidence>
<organism evidence="8 9">
    <name type="scientific">Phytophthora citrophthora</name>
    <dbReference type="NCBI Taxonomy" id="4793"/>
    <lineage>
        <taxon>Eukaryota</taxon>
        <taxon>Sar</taxon>
        <taxon>Stramenopiles</taxon>
        <taxon>Oomycota</taxon>
        <taxon>Peronosporomycetes</taxon>
        <taxon>Peronosporales</taxon>
        <taxon>Peronosporaceae</taxon>
        <taxon>Phytophthora</taxon>
    </lineage>
</organism>
<evidence type="ECO:0000313" key="9">
    <source>
        <dbReference type="Proteomes" id="UP001259832"/>
    </source>
</evidence>
<sequence length="953" mass="107630">MPRDHAQRQTEQEALPDSGDAEGNDGELVFMSILFDRGELGVAIYNTLDTSLKTLQLQIAGAQDLEEIIERLHTQFEVNHVLVSSRNASSNGMLRMVKKLDETHQTKTGISVRRESPCSIIPVTLRQFPHQWFYERKLQLGLYRREAYTFLGSYFDFESTQRIRATGALLLYLSSEKIGNQLDDVESVYFSTVEQVALNGFMYIDKSTLQSLQIFNHVSCSGKLRCYYCLSLSMHSSTQEAHPSLVKVMRHSTSKYFSRPLIDSFLIRFRYTLRCAVQGSGRAKEGFSLFGLLNRTVTKSGGCMLRRWMLTPLVDSTQISERLSSVAFFTEAENDELRQLMLKHFRDVAGIFQRIKRRCASVGDWCRFSASIASFLETQSLVENIDDINNSTLPNIFSRVRSERGVIHVNSLLGNVVDFEESQQENVVVIRSGVSEALDSARERYEDLDNVLTEVAFQVQEANPALSSITVQYIPQVGYVICCEAPTTLPDFVFQFQEDDTTFYYKVRSCTATNAWIYSRHYMQDACCRDLDESIGDIYADIDNIIELLEELTMALLEYESSIHEMTWIMSFLDCLISLASCAKSFNFTRYDVSKDQLLQNCNLYWLSRPQITESSTLKAVQARHPLQELLVEHYIPNDIFLDSKDSLKIVTGHNGSGKSVYLKMVGLLQYMAQIGSFVPAEKVHAGSDQEYYSMESVTVSQSSFTIDCNQMAWMLNHGDGRSLFLIDEFGKGLKWAFDLLLEQFVYEGTAELDGIALLVNKFDHQPPRQEKLCSGKTARCVDNPLSSTLLRFHYDDAIYADARCDKEIFRNNLLKPTLVVDQSMPQDDVKQNENPPDMSRVICTVMASTNAPESYSATSSAAPLYELRLGISSHSNALACGAKCGIPDKLVERAQEILDCTKRGVLIPSRQQLSGPSPEEQLAAFFTSINDWKTAGNNVITKFLAIARMGAQ</sequence>
<evidence type="ECO:0000259" key="7">
    <source>
        <dbReference type="SMART" id="SM00534"/>
    </source>
</evidence>
<keyword evidence="4" id="KW-0238">DNA-binding</keyword>
<feature type="domain" description="DNA mismatch repair proteins mutS family" evidence="7">
    <location>
        <begin position="646"/>
        <end position="900"/>
    </location>
</feature>
<dbReference type="GO" id="GO:0051026">
    <property type="term" value="P:chiasma assembly"/>
    <property type="evidence" value="ECO:0007669"/>
    <property type="project" value="TreeGrafter"/>
</dbReference>
<evidence type="ECO:0000256" key="1">
    <source>
        <dbReference type="ARBA" id="ARBA00006271"/>
    </source>
</evidence>
<dbReference type="GO" id="GO:0005634">
    <property type="term" value="C:nucleus"/>
    <property type="evidence" value="ECO:0007669"/>
    <property type="project" value="TreeGrafter"/>
</dbReference>
<dbReference type="InterPro" id="IPR027417">
    <property type="entry name" value="P-loop_NTPase"/>
</dbReference>